<sequence length="115" mass="12906">MAFLKATMPLEFYDVTGTTIDEFGDQVAGSGQWRNVLVASWWIDRVEEKQGDSILRTIETLKVHCLPQDAPGPSGRIRTPDGEEWQVDGPPDDYNHGFHQWVPGLVQVNAERVKG</sequence>
<reference evidence="2 3" key="1">
    <citation type="submission" date="2020-05" db="EMBL/GenBank/DDBJ databases">
        <title>Descriptions of Corynebacterium xxxx sp. nov., Corynebacterium yyyy sp. nov. and Corynebacterium zzzz sp. nov.</title>
        <authorList>
            <person name="Zhang G."/>
        </authorList>
    </citation>
    <scope>NUCLEOTIDE SEQUENCE [LARGE SCALE GENOMIC DNA]</scope>
    <source>
        <strain evidence="3">zg-915</strain>
    </source>
</reference>
<name>A0A838CG17_9CORY</name>
<comment type="caution">
    <text evidence="2">The sequence shown here is derived from an EMBL/GenBank/DDBJ whole genome shotgun (WGS) entry which is preliminary data.</text>
</comment>
<evidence type="ECO:0000313" key="2">
    <source>
        <dbReference type="EMBL" id="MBA1834161.1"/>
    </source>
</evidence>
<proteinExistence type="predicted"/>
<organism evidence="2 3">
    <name type="scientific">Corynebacterium wankanglinii</name>
    <dbReference type="NCBI Taxonomy" id="2735136"/>
    <lineage>
        <taxon>Bacteria</taxon>
        <taxon>Bacillati</taxon>
        <taxon>Actinomycetota</taxon>
        <taxon>Actinomycetes</taxon>
        <taxon>Mycobacteriales</taxon>
        <taxon>Corynebacteriaceae</taxon>
        <taxon>Corynebacterium</taxon>
    </lineage>
</organism>
<dbReference type="RefSeq" id="WP_181193770.1">
    <property type="nucleotide sequence ID" value="NZ_JABFEE010000001.1"/>
</dbReference>
<protein>
    <submittedName>
        <fullName evidence="2">Uncharacterized protein</fullName>
    </submittedName>
</protein>
<dbReference type="Proteomes" id="UP000581408">
    <property type="component" value="Unassembled WGS sequence"/>
</dbReference>
<accession>A0A838CG17</accession>
<evidence type="ECO:0000313" key="3">
    <source>
        <dbReference type="Proteomes" id="UP000581408"/>
    </source>
</evidence>
<dbReference type="AlphaFoldDB" id="A0A838CG17"/>
<evidence type="ECO:0000256" key="1">
    <source>
        <dbReference type="SAM" id="MobiDB-lite"/>
    </source>
</evidence>
<gene>
    <name evidence="2" type="ORF">HMC16_00165</name>
</gene>
<dbReference type="EMBL" id="JABFEE010000001">
    <property type="protein sequence ID" value="MBA1834161.1"/>
    <property type="molecule type" value="Genomic_DNA"/>
</dbReference>
<feature type="region of interest" description="Disordered" evidence="1">
    <location>
        <begin position="69"/>
        <end position="93"/>
    </location>
</feature>